<organism evidence="2 3">
    <name type="scientific">Streptomyces piniterrae</name>
    <dbReference type="NCBI Taxonomy" id="2571125"/>
    <lineage>
        <taxon>Bacteria</taxon>
        <taxon>Bacillati</taxon>
        <taxon>Actinomycetota</taxon>
        <taxon>Actinomycetes</taxon>
        <taxon>Kitasatosporales</taxon>
        <taxon>Streptomycetaceae</taxon>
        <taxon>Streptomyces</taxon>
    </lineage>
</organism>
<sequence>MTTGTPTAPRTPATETPRTPQPVGPPGFAVVHDLPQKPVRVTLVFKDRQGATVLDRHITLTPKPTYPNGRDCPPGDPQANLTVAEDGSLTAR</sequence>
<comment type="caution">
    <text evidence="2">The sequence shown here is derived from an EMBL/GenBank/DDBJ whole genome shotgun (WGS) entry which is preliminary data.</text>
</comment>
<dbReference type="OrthoDB" id="3828886at2"/>
<gene>
    <name evidence="2" type="ORF">FCH28_29650</name>
</gene>
<evidence type="ECO:0000313" key="3">
    <source>
        <dbReference type="Proteomes" id="UP000308697"/>
    </source>
</evidence>
<name>A0A4U0MVB7_9ACTN</name>
<evidence type="ECO:0000313" key="2">
    <source>
        <dbReference type="EMBL" id="TJZ44512.1"/>
    </source>
</evidence>
<feature type="compositionally biased region" description="Low complexity" evidence="1">
    <location>
        <begin position="1"/>
        <end position="18"/>
    </location>
</feature>
<protein>
    <submittedName>
        <fullName evidence="2">Uncharacterized protein</fullName>
    </submittedName>
</protein>
<dbReference type="EMBL" id="SUMB01000012">
    <property type="protein sequence ID" value="TJZ44512.1"/>
    <property type="molecule type" value="Genomic_DNA"/>
</dbReference>
<keyword evidence="3" id="KW-1185">Reference proteome</keyword>
<dbReference type="RefSeq" id="WP_136743271.1">
    <property type="nucleotide sequence ID" value="NZ_SUMB01000012.1"/>
</dbReference>
<reference evidence="2 3" key="1">
    <citation type="submission" date="2019-04" db="EMBL/GenBank/DDBJ databases">
        <title>Streptomyces piniterrae sp. nov., a heliquinomycin-producing actinomycete isolated from rhizosphere soil of Pinus yunnanensis.</title>
        <authorList>
            <person name="Zhuang X."/>
            <person name="Zhao J."/>
        </authorList>
    </citation>
    <scope>NUCLEOTIDE SEQUENCE [LARGE SCALE GENOMIC DNA]</scope>
    <source>
        <strain evidence="3">jys28</strain>
    </source>
</reference>
<accession>A0A4U0MVB7</accession>
<dbReference type="AlphaFoldDB" id="A0A4U0MVB7"/>
<evidence type="ECO:0000256" key="1">
    <source>
        <dbReference type="SAM" id="MobiDB-lite"/>
    </source>
</evidence>
<dbReference type="Proteomes" id="UP000308697">
    <property type="component" value="Unassembled WGS sequence"/>
</dbReference>
<feature type="region of interest" description="Disordered" evidence="1">
    <location>
        <begin position="60"/>
        <end position="92"/>
    </location>
</feature>
<proteinExistence type="predicted"/>
<feature type="region of interest" description="Disordered" evidence="1">
    <location>
        <begin position="1"/>
        <end position="27"/>
    </location>
</feature>